<keyword evidence="11 17" id="KW-0472">Membrane</keyword>
<comment type="miscellaneous">
    <text evidence="17">Bacitracin is thought to be involved in the inhibition of peptidoglycan synthesis by sequestering undecaprenyl diphosphate, thereby reducing the pool of lipid carrier available.</text>
</comment>
<feature type="transmembrane region" description="Helical" evidence="17">
    <location>
        <begin position="294"/>
        <end position="316"/>
    </location>
</feature>
<evidence type="ECO:0000256" key="16">
    <source>
        <dbReference type="ARBA" id="ARBA00047594"/>
    </source>
</evidence>
<gene>
    <name evidence="18" type="primary">uppP1_1</name>
    <name evidence="17" type="synonym">uppP</name>
    <name evidence="18" type="ORF">TPA0910_06720</name>
</gene>
<keyword evidence="8 17" id="KW-0133">Cell shape</keyword>
<keyword evidence="10 17" id="KW-1133">Transmembrane helix</keyword>
<feature type="transmembrane region" description="Helical" evidence="17">
    <location>
        <begin position="117"/>
        <end position="136"/>
    </location>
</feature>
<feature type="transmembrane region" description="Helical" evidence="17">
    <location>
        <begin position="264"/>
        <end position="282"/>
    </location>
</feature>
<feature type="transmembrane region" description="Helical" evidence="17">
    <location>
        <begin position="328"/>
        <end position="347"/>
    </location>
</feature>
<comment type="similarity">
    <text evidence="2 17">Belongs to the UppP family.</text>
</comment>
<dbReference type="NCBIfam" id="TIGR00753">
    <property type="entry name" value="undec_PP_bacA"/>
    <property type="match status" value="1"/>
</dbReference>
<reference evidence="18" key="1">
    <citation type="submission" date="2024-05" db="EMBL/GenBank/DDBJ databases">
        <title>Whole genome shotgun sequence of Streptomyces hygroscopicus NBRC 113678.</title>
        <authorList>
            <person name="Komaki H."/>
            <person name="Tamura T."/>
        </authorList>
    </citation>
    <scope>NUCLEOTIDE SEQUENCE</scope>
    <source>
        <strain evidence="18">N11-34</strain>
    </source>
</reference>
<keyword evidence="7 17" id="KW-0378">Hydrolase</keyword>
<evidence type="ECO:0000256" key="17">
    <source>
        <dbReference type="HAMAP-Rule" id="MF_01006"/>
    </source>
</evidence>
<proteinExistence type="inferred from homology"/>
<feature type="transmembrane region" description="Helical" evidence="17">
    <location>
        <begin position="228"/>
        <end position="244"/>
    </location>
</feature>
<dbReference type="Proteomes" id="UP001054854">
    <property type="component" value="Unassembled WGS sequence"/>
</dbReference>
<keyword evidence="13 17" id="KW-0961">Cell wall biogenesis/degradation</keyword>
<dbReference type="PANTHER" id="PTHR30622">
    <property type="entry name" value="UNDECAPRENYL-DIPHOSPHATASE"/>
    <property type="match status" value="1"/>
</dbReference>
<evidence type="ECO:0000256" key="5">
    <source>
        <dbReference type="ARBA" id="ARBA00022475"/>
    </source>
</evidence>
<keyword evidence="19" id="KW-1185">Reference proteome</keyword>
<dbReference type="PANTHER" id="PTHR30622:SF3">
    <property type="entry name" value="UNDECAPRENYL-DIPHOSPHATASE"/>
    <property type="match status" value="1"/>
</dbReference>
<accession>A0ABQ3TSD6</accession>
<keyword evidence="9 17" id="KW-0573">Peptidoglycan synthesis</keyword>
<dbReference type="InterPro" id="IPR003824">
    <property type="entry name" value="UppP"/>
</dbReference>
<keyword evidence="6 17" id="KW-0812">Transmembrane</keyword>
<evidence type="ECO:0000256" key="11">
    <source>
        <dbReference type="ARBA" id="ARBA00023136"/>
    </source>
</evidence>
<comment type="subcellular location">
    <subcellularLocation>
        <location evidence="1 17">Cell membrane</location>
        <topology evidence="1 17">Multi-pass membrane protein</topology>
    </subcellularLocation>
</comment>
<evidence type="ECO:0000256" key="3">
    <source>
        <dbReference type="ARBA" id="ARBA00012374"/>
    </source>
</evidence>
<sequence>MPLPRTGTDRSRRNGHRPVPGAAFLARRTFSSAPGRDHPPVAAPLIGPAASVVYSRVDLDWWGRDTGGTDHVSAISIGQAVVLGVVEGVTEFLPVSSTGHLKIAEGLMDIPVDDRSVVAFTAVIQVGAIAAVLLYFSRDIVRYLTAWGRGLADREQRYHHDYRFTWWVICATIPVVLVGLAAKPLIEGPLASLWVVAASLIVGSGLMWAADRAGRHKRGEDDTGFRDAMLVGCAQILALLFPGFSRSGATISTGLLLDLDRLAATRLSFFLGIPSLTGAGLYELKDATGGGVGAVPLAVGTVVSFAVAYASIAWLLKFVAGHSFNAFVIYRIAIGAALFGLLGAGVLNS</sequence>
<comment type="catalytic activity">
    <reaction evidence="16 17">
        <text>di-trans,octa-cis-undecaprenyl diphosphate + H2O = di-trans,octa-cis-undecaprenyl phosphate + phosphate + H(+)</text>
        <dbReference type="Rhea" id="RHEA:28094"/>
        <dbReference type="ChEBI" id="CHEBI:15377"/>
        <dbReference type="ChEBI" id="CHEBI:15378"/>
        <dbReference type="ChEBI" id="CHEBI:43474"/>
        <dbReference type="ChEBI" id="CHEBI:58405"/>
        <dbReference type="ChEBI" id="CHEBI:60392"/>
        <dbReference type="EC" id="3.6.1.27"/>
    </reaction>
</comment>
<keyword evidence="5 17" id="KW-1003">Cell membrane</keyword>
<evidence type="ECO:0000256" key="14">
    <source>
        <dbReference type="ARBA" id="ARBA00032707"/>
    </source>
</evidence>
<dbReference type="NCBIfam" id="NF001392">
    <property type="entry name" value="PRK00281.2-1"/>
    <property type="match status" value="1"/>
</dbReference>
<evidence type="ECO:0000256" key="4">
    <source>
        <dbReference type="ARBA" id="ARBA00021581"/>
    </source>
</evidence>
<keyword evidence="12 17" id="KW-0046">Antibiotic resistance</keyword>
<evidence type="ECO:0000256" key="10">
    <source>
        <dbReference type="ARBA" id="ARBA00022989"/>
    </source>
</evidence>
<comment type="caution">
    <text evidence="18">The sequence shown here is derived from an EMBL/GenBank/DDBJ whole genome shotgun (WGS) entry which is preliminary data.</text>
</comment>
<evidence type="ECO:0000313" key="19">
    <source>
        <dbReference type="Proteomes" id="UP001054854"/>
    </source>
</evidence>
<protein>
    <recommendedName>
        <fullName evidence="4 17">Undecaprenyl-diphosphatase</fullName>
        <ecNumber evidence="3 17">3.6.1.27</ecNumber>
    </recommendedName>
    <alternativeName>
        <fullName evidence="15 17">Bacitracin resistance protein</fullName>
    </alternativeName>
    <alternativeName>
        <fullName evidence="14 17">Undecaprenyl pyrophosphate phosphatase</fullName>
    </alternativeName>
</protein>
<name>A0ABQ3TSD6_STRHY</name>
<dbReference type="EMBL" id="BNEK01000002">
    <property type="protein sequence ID" value="GHJ26239.1"/>
    <property type="molecule type" value="Genomic_DNA"/>
</dbReference>
<feature type="transmembrane region" description="Helical" evidence="17">
    <location>
        <begin position="164"/>
        <end position="182"/>
    </location>
</feature>
<evidence type="ECO:0000256" key="8">
    <source>
        <dbReference type="ARBA" id="ARBA00022960"/>
    </source>
</evidence>
<organism evidence="18 19">
    <name type="scientific">Streptomyces hygroscopicus</name>
    <dbReference type="NCBI Taxonomy" id="1912"/>
    <lineage>
        <taxon>Bacteria</taxon>
        <taxon>Bacillati</taxon>
        <taxon>Actinomycetota</taxon>
        <taxon>Actinomycetes</taxon>
        <taxon>Kitasatosporales</taxon>
        <taxon>Streptomycetaceae</taxon>
        <taxon>Streptomyces</taxon>
        <taxon>Streptomyces violaceusniger group</taxon>
    </lineage>
</organism>
<evidence type="ECO:0000313" key="18">
    <source>
        <dbReference type="EMBL" id="GHJ26239.1"/>
    </source>
</evidence>
<evidence type="ECO:0000256" key="1">
    <source>
        <dbReference type="ARBA" id="ARBA00004651"/>
    </source>
</evidence>
<dbReference type="Pfam" id="PF02673">
    <property type="entry name" value="BacA"/>
    <property type="match status" value="1"/>
</dbReference>
<comment type="function">
    <text evidence="17">Catalyzes the dephosphorylation of undecaprenyl diphosphate (UPP). Confers resistance to bacitracin.</text>
</comment>
<feature type="transmembrane region" description="Helical" evidence="17">
    <location>
        <begin position="188"/>
        <end position="208"/>
    </location>
</feature>
<evidence type="ECO:0000256" key="6">
    <source>
        <dbReference type="ARBA" id="ARBA00022692"/>
    </source>
</evidence>
<evidence type="ECO:0000256" key="2">
    <source>
        <dbReference type="ARBA" id="ARBA00010621"/>
    </source>
</evidence>
<evidence type="ECO:0000256" key="12">
    <source>
        <dbReference type="ARBA" id="ARBA00023251"/>
    </source>
</evidence>
<evidence type="ECO:0000256" key="9">
    <source>
        <dbReference type="ARBA" id="ARBA00022984"/>
    </source>
</evidence>
<dbReference type="HAMAP" id="MF_01006">
    <property type="entry name" value="Undec_diphosphatase"/>
    <property type="match status" value="1"/>
</dbReference>
<evidence type="ECO:0000256" key="13">
    <source>
        <dbReference type="ARBA" id="ARBA00023316"/>
    </source>
</evidence>
<evidence type="ECO:0000256" key="7">
    <source>
        <dbReference type="ARBA" id="ARBA00022801"/>
    </source>
</evidence>
<dbReference type="EC" id="3.6.1.27" evidence="3 17"/>
<evidence type="ECO:0000256" key="15">
    <source>
        <dbReference type="ARBA" id="ARBA00032932"/>
    </source>
</evidence>